<name>A4A2N0_9BACT</name>
<dbReference type="PROSITE" id="PS51502">
    <property type="entry name" value="S_R_A_B_BARREL"/>
    <property type="match status" value="1"/>
</dbReference>
<proteinExistence type="predicted"/>
<organism evidence="2 3">
    <name type="scientific">Blastopirellula marina DSM 3645</name>
    <dbReference type="NCBI Taxonomy" id="314230"/>
    <lineage>
        <taxon>Bacteria</taxon>
        <taxon>Pseudomonadati</taxon>
        <taxon>Planctomycetota</taxon>
        <taxon>Planctomycetia</taxon>
        <taxon>Pirellulales</taxon>
        <taxon>Pirellulaceae</taxon>
        <taxon>Blastopirellula</taxon>
    </lineage>
</organism>
<dbReference type="Pfam" id="PF07876">
    <property type="entry name" value="Dabb"/>
    <property type="match status" value="1"/>
</dbReference>
<dbReference type="eggNOG" id="ENOG5032UAW">
    <property type="taxonomic scope" value="Bacteria"/>
</dbReference>
<sequence length="143" mass="16131">MKRREAAASSADCRRPQVWVEYVFPASDLITDETSMPDRQQIAHNVFFTLKDQSIEAKEAMVTECHKYLSGHPGVLFYAAGLLTPELDRPVNDRAFDVALHVIFDSLESQNAYQVAERHLEFISKNKEGWAQVRVFDSTVGGA</sequence>
<dbReference type="STRING" id="314230.DSM3645_04985"/>
<dbReference type="HOGENOM" id="CLU_080664_5_1_0"/>
<reference evidence="2 3" key="1">
    <citation type="submission" date="2006-02" db="EMBL/GenBank/DDBJ databases">
        <authorList>
            <person name="Amann R."/>
            <person name="Ferriera S."/>
            <person name="Johnson J."/>
            <person name="Kravitz S."/>
            <person name="Halpern A."/>
            <person name="Remington K."/>
            <person name="Beeson K."/>
            <person name="Tran B."/>
            <person name="Rogers Y.-H."/>
            <person name="Friedman R."/>
            <person name="Venter J.C."/>
        </authorList>
    </citation>
    <scope>NUCLEOTIDE SEQUENCE [LARGE SCALE GENOMIC DNA]</scope>
    <source>
        <strain evidence="2 3">DSM 3645</strain>
    </source>
</reference>
<comment type="caution">
    <text evidence="2">The sequence shown here is derived from an EMBL/GenBank/DDBJ whole genome shotgun (WGS) entry which is preliminary data.</text>
</comment>
<dbReference type="Proteomes" id="UP000004358">
    <property type="component" value="Unassembled WGS sequence"/>
</dbReference>
<dbReference type="Gene3D" id="3.30.70.100">
    <property type="match status" value="1"/>
</dbReference>
<dbReference type="SMART" id="SM00886">
    <property type="entry name" value="Dabb"/>
    <property type="match status" value="1"/>
</dbReference>
<gene>
    <name evidence="2" type="ORF">DSM3645_04985</name>
</gene>
<evidence type="ECO:0000259" key="1">
    <source>
        <dbReference type="PROSITE" id="PS51502"/>
    </source>
</evidence>
<accession>A4A2N0</accession>
<protein>
    <recommendedName>
        <fullName evidence="1">Stress-response A/B barrel domain-containing protein</fullName>
    </recommendedName>
</protein>
<evidence type="ECO:0000313" key="3">
    <source>
        <dbReference type="Proteomes" id="UP000004358"/>
    </source>
</evidence>
<dbReference type="SUPFAM" id="SSF54909">
    <property type="entry name" value="Dimeric alpha+beta barrel"/>
    <property type="match status" value="1"/>
</dbReference>
<feature type="domain" description="Stress-response A/B barrel" evidence="1">
    <location>
        <begin position="42"/>
        <end position="138"/>
    </location>
</feature>
<dbReference type="InterPro" id="IPR013097">
    <property type="entry name" value="Dabb"/>
</dbReference>
<dbReference type="AlphaFoldDB" id="A4A2N0"/>
<dbReference type="EMBL" id="AANZ01000047">
    <property type="protein sequence ID" value="EAQ77001.1"/>
    <property type="molecule type" value="Genomic_DNA"/>
</dbReference>
<dbReference type="InterPro" id="IPR011008">
    <property type="entry name" value="Dimeric_a/b-barrel"/>
</dbReference>
<evidence type="ECO:0000313" key="2">
    <source>
        <dbReference type="EMBL" id="EAQ77001.1"/>
    </source>
</evidence>